<comment type="caution">
    <text evidence="3">The sequence shown here is derived from an EMBL/GenBank/DDBJ whole genome shotgun (WGS) entry which is preliminary data.</text>
</comment>
<gene>
    <name evidence="3" type="ORF">GWK10_08595</name>
</gene>
<protein>
    <submittedName>
        <fullName evidence="3">Uncharacterized protein</fullName>
    </submittedName>
</protein>
<feature type="signal peptide" evidence="2">
    <location>
        <begin position="1"/>
        <end position="29"/>
    </location>
</feature>
<evidence type="ECO:0000256" key="1">
    <source>
        <dbReference type="SAM" id="MobiDB-lite"/>
    </source>
</evidence>
<dbReference type="EMBL" id="JAABOQ010000003">
    <property type="protein sequence ID" value="NER17267.1"/>
    <property type="molecule type" value="Genomic_DNA"/>
</dbReference>
<sequence>MKNYRRINLSFSVSLILAAIILAICMSCEDDDAIPQQDPNQDPPPTEGSVGLKNLNNNAMLFYC</sequence>
<feature type="chain" id="PRO_5026723707" evidence="2">
    <location>
        <begin position="30"/>
        <end position="64"/>
    </location>
</feature>
<dbReference type="RefSeq" id="WP_164031586.1">
    <property type="nucleotide sequence ID" value="NZ_JAABOQ010000003.1"/>
</dbReference>
<evidence type="ECO:0000313" key="4">
    <source>
        <dbReference type="Proteomes" id="UP000474296"/>
    </source>
</evidence>
<evidence type="ECO:0000313" key="3">
    <source>
        <dbReference type="EMBL" id="NER17267.1"/>
    </source>
</evidence>
<name>A0A6M0CP66_9FLAO</name>
<proteinExistence type="predicted"/>
<dbReference type="Proteomes" id="UP000474296">
    <property type="component" value="Unassembled WGS sequence"/>
</dbReference>
<dbReference type="AlphaFoldDB" id="A0A6M0CP66"/>
<feature type="region of interest" description="Disordered" evidence="1">
    <location>
        <begin position="33"/>
        <end position="53"/>
    </location>
</feature>
<keyword evidence="2" id="KW-0732">Signal</keyword>
<keyword evidence="4" id="KW-1185">Reference proteome</keyword>
<organism evidence="3 4">
    <name type="scientific">Spongiivirga citrea</name>
    <dbReference type="NCBI Taxonomy" id="1481457"/>
    <lineage>
        <taxon>Bacteria</taxon>
        <taxon>Pseudomonadati</taxon>
        <taxon>Bacteroidota</taxon>
        <taxon>Flavobacteriia</taxon>
        <taxon>Flavobacteriales</taxon>
        <taxon>Flavobacteriaceae</taxon>
        <taxon>Spongiivirga</taxon>
    </lineage>
</organism>
<reference evidence="3 4" key="1">
    <citation type="submission" date="2020-01" db="EMBL/GenBank/DDBJ databases">
        <title>Spongiivirga citrea KCTC 32990T.</title>
        <authorList>
            <person name="Wang G."/>
        </authorList>
    </citation>
    <scope>NUCLEOTIDE SEQUENCE [LARGE SCALE GENOMIC DNA]</scope>
    <source>
        <strain evidence="3 4">KCTC 32990</strain>
    </source>
</reference>
<accession>A0A6M0CP66</accession>
<evidence type="ECO:0000256" key="2">
    <source>
        <dbReference type="SAM" id="SignalP"/>
    </source>
</evidence>